<dbReference type="OrthoDB" id="9805269at2"/>
<name>A0A5B8M0D8_9HYPH</name>
<dbReference type="AlphaFoldDB" id="A0A5B8M0D8"/>
<dbReference type="Gene3D" id="3.40.50.1980">
    <property type="entry name" value="Nitrogenase molybdenum iron protein domain"/>
    <property type="match status" value="1"/>
</dbReference>
<protein>
    <submittedName>
        <fullName evidence="2">Uncharacterized protein</fullName>
    </submittedName>
</protein>
<dbReference type="Proteomes" id="UP000315364">
    <property type="component" value="Chromosome"/>
</dbReference>
<organism evidence="2 3">
    <name type="scientific">Devosia ginsengisoli</name>
    <dbReference type="NCBI Taxonomy" id="400770"/>
    <lineage>
        <taxon>Bacteria</taxon>
        <taxon>Pseudomonadati</taxon>
        <taxon>Pseudomonadota</taxon>
        <taxon>Alphaproteobacteria</taxon>
        <taxon>Hyphomicrobiales</taxon>
        <taxon>Devosiaceae</taxon>
        <taxon>Devosia</taxon>
    </lineage>
</organism>
<reference evidence="2 3" key="1">
    <citation type="submission" date="2019-07" db="EMBL/GenBank/DDBJ databases">
        <title>Full genome sequence of Devosia sp. Gsoil 520.</title>
        <authorList>
            <person name="Im W.-T."/>
        </authorList>
    </citation>
    <scope>NUCLEOTIDE SEQUENCE [LARGE SCALE GENOMIC DNA]</scope>
    <source>
        <strain evidence="2 3">Gsoil 520</strain>
    </source>
</reference>
<proteinExistence type="predicted"/>
<sequence length="84" mass="9053">MPPVDQDCRPRQCATCRRKSARSSARSASIYDRILQCWSFADGSANPAWFAADLIAQAEHGAGAPLHSRHHRKGPGRPAVAAEG</sequence>
<evidence type="ECO:0000313" key="2">
    <source>
        <dbReference type="EMBL" id="QDZ13130.1"/>
    </source>
</evidence>
<keyword evidence="3" id="KW-1185">Reference proteome</keyword>
<evidence type="ECO:0000313" key="3">
    <source>
        <dbReference type="Proteomes" id="UP000315364"/>
    </source>
</evidence>
<dbReference type="EMBL" id="CP042304">
    <property type="protein sequence ID" value="QDZ13130.1"/>
    <property type="molecule type" value="Genomic_DNA"/>
</dbReference>
<accession>A0A5B8M0D8</accession>
<feature type="region of interest" description="Disordered" evidence="1">
    <location>
        <begin position="62"/>
        <end position="84"/>
    </location>
</feature>
<evidence type="ECO:0000256" key="1">
    <source>
        <dbReference type="SAM" id="MobiDB-lite"/>
    </source>
</evidence>
<dbReference type="KEGG" id="dea:FPZ08_00065"/>
<gene>
    <name evidence="2" type="ORF">FPZ08_00065</name>
</gene>